<protein>
    <recommendedName>
        <fullName evidence="2">Replication protein A OB domain-containing protein</fullName>
    </recommendedName>
</protein>
<dbReference type="GO" id="GO:0003677">
    <property type="term" value="F:DNA binding"/>
    <property type="evidence" value="ECO:0007669"/>
    <property type="project" value="UniProtKB-KW"/>
</dbReference>
<dbReference type="Pfam" id="PF16900">
    <property type="entry name" value="REPA_OB_2"/>
    <property type="match status" value="1"/>
</dbReference>
<dbReference type="eggNOG" id="KOG0851">
    <property type="taxonomic scope" value="Eukaryota"/>
</dbReference>
<gene>
    <name evidence="3" type="ORF">SELMODRAFT_4757</name>
</gene>
<dbReference type="Gramene" id="EFJ04826">
    <property type="protein sequence ID" value="EFJ04826"/>
    <property type="gene ID" value="SELMODRAFT_4757"/>
</dbReference>
<evidence type="ECO:0000259" key="2">
    <source>
        <dbReference type="Pfam" id="PF16900"/>
    </source>
</evidence>
<dbReference type="HOGENOM" id="CLU_1197528_0_0_1"/>
<dbReference type="STRING" id="88036.D8TEU0"/>
<organism evidence="4">
    <name type="scientific">Selaginella moellendorffii</name>
    <name type="common">Spikemoss</name>
    <dbReference type="NCBI Taxonomy" id="88036"/>
    <lineage>
        <taxon>Eukaryota</taxon>
        <taxon>Viridiplantae</taxon>
        <taxon>Streptophyta</taxon>
        <taxon>Embryophyta</taxon>
        <taxon>Tracheophyta</taxon>
        <taxon>Lycopodiopsida</taxon>
        <taxon>Selaginellales</taxon>
        <taxon>Selaginellaceae</taxon>
        <taxon>Selaginella</taxon>
    </lineage>
</organism>
<dbReference type="Proteomes" id="UP000001514">
    <property type="component" value="Unassembled WGS sequence"/>
</dbReference>
<feature type="non-terminal residue" evidence="3">
    <location>
        <position position="232"/>
    </location>
</feature>
<dbReference type="KEGG" id="smo:SELMODRAFT_4757"/>
<feature type="non-terminal residue" evidence="3">
    <location>
        <position position="1"/>
    </location>
</feature>
<evidence type="ECO:0000256" key="1">
    <source>
        <dbReference type="ARBA" id="ARBA00023125"/>
    </source>
</evidence>
<dbReference type="CDD" id="cd04475">
    <property type="entry name" value="RPA1_DBD_B"/>
    <property type="match status" value="1"/>
</dbReference>
<dbReference type="OMA" id="ECIPRIV"/>
<dbReference type="SUPFAM" id="SSF50249">
    <property type="entry name" value="Nucleic acid-binding proteins"/>
    <property type="match status" value="2"/>
</dbReference>
<dbReference type="InterPro" id="IPR031657">
    <property type="entry name" value="REPA_OB_2"/>
</dbReference>
<reference evidence="3 4" key="1">
    <citation type="journal article" date="2011" name="Science">
        <title>The Selaginella genome identifies genetic changes associated with the evolution of vascular plants.</title>
        <authorList>
            <person name="Banks J.A."/>
            <person name="Nishiyama T."/>
            <person name="Hasebe M."/>
            <person name="Bowman J.L."/>
            <person name="Gribskov M."/>
            <person name="dePamphilis C."/>
            <person name="Albert V.A."/>
            <person name="Aono N."/>
            <person name="Aoyama T."/>
            <person name="Ambrose B.A."/>
            <person name="Ashton N.W."/>
            <person name="Axtell M.J."/>
            <person name="Barker E."/>
            <person name="Barker M.S."/>
            <person name="Bennetzen J.L."/>
            <person name="Bonawitz N.D."/>
            <person name="Chapple C."/>
            <person name="Cheng C."/>
            <person name="Correa L.G."/>
            <person name="Dacre M."/>
            <person name="DeBarry J."/>
            <person name="Dreyer I."/>
            <person name="Elias M."/>
            <person name="Engstrom E.M."/>
            <person name="Estelle M."/>
            <person name="Feng L."/>
            <person name="Finet C."/>
            <person name="Floyd S.K."/>
            <person name="Frommer W.B."/>
            <person name="Fujita T."/>
            <person name="Gramzow L."/>
            <person name="Gutensohn M."/>
            <person name="Harholt J."/>
            <person name="Hattori M."/>
            <person name="Heyl A."/>
            <person name="Hirai T."/>
            <person name="Hiwatashi Y."/>
            <person name="Ishikawa M."/>
            <person name="Iwata M."/>
            <person name="Karol K.G."/>
            <person name="Koehler B."/>
            <person name="Kolukisaoglu U."/>
            <person name="Kubo M."/>
            <person name="Kurata T."/>
            <person name="Lalonde S."/>
            <person name="Li K."/>
            <person name="Li Y."/>
            <person name="Litt A."/>
            <person name="Lyons E."/>
            <person name="Manning G."/>
            <person name="Maruyama T."/>
            <person name="Michael T.P."/>
            <person name="Mikami K."/>
            <person name="Miyazaki S."/>
            <person name="Morinaga S."/>
            <person name="Murata T."/>
            <person name="Mueller-Roeber B."/>
            <person name="Nelson D.R."/>
            <person name="Obara M."/>
            <person name="Oguri Y."/>
            <person name="Olmstead R.G."/>
            <person name="Onodera N."/>
            <person name="Petersen B.L."/>
            <person name="Pils B."/>
            <person name="Prigge M."/>
            <person name="Rensing S.A."/>
            <person name="Riano-Pachon D.M."/>
            <person name="Roberts A.W."/>
            <person name="Sato Y."/>
            <person name="Scheller H.V."/>
            <person name="Schulz B."/>
            <person name="Schulz C."/>
            <person name="Shakirov E.V."/>
            <person name="Shibagaki N."/>
            <person name="Shinohara N."/>
            <person name="Shippen D.E."/>
            <person name="Soerensen I."/>
            <person name="Sotooka R."/>
            <person name="Sugimoto N."/>
            <person name="Sugita M."/>
            <person name="Sumikawa N."/>
            <person name="Tanurdzic M."/>
            <person name="Theissen G."/>
            <person name="Ulvskov P."/>
            <person name="Wakazuki S."/>
            <person name="Weng J.K."/>
            <person name="Willats W.W."/>
            <person name="Wipf D."/>
            <person name="Wolf P.G."/>
            <person name="Yang L."/>
            <person name="Zimmer A.D."/>
            <person name="Zhu Q."/>
            <person name="Mitros T."/>
            <person name="Hellsten U."/>
            <person name="Loque D."/>
            <person name="Otillar R."/>
            <person name="Salamov A."/>
            <person name="Schmutz J."/>
            <person name="Shapiro H."/>
            <person name="Lindquist E."/>
            <person name="Lucas S."/>
            <person name="Rokhsar D."/>
            <person name="Grigoriev I.V."/>
        </authorList>
    </citation>
    <scope>NUCLEOTIDE SEQUENCE [LARGE SCALE GENOMIC DNA]</scope>
</reference>
<dbReference type="AlphaFoldDB" id="D8TEU0"/>
<keyword evidence="4" id="KW-1185">Reference proteome</keyword>
<feature type="domain" description="Replication protein A OB" evidence="2">
    <location>
        <begin position="120"/>
        <end position="219"/>
    </location>
</feature>
<keyword evidence="1" id="KW-0238">DNA-binding</keyword>
<dbReference type="InParanoid" id="D8TEU0"/>
<accession>D8TEU0</accession>
<name>D8TEU0_SELML</name>
<proteinExistence type="predicted"/>
<dbReference type="Gene3D" id="2.40.50.140">
    <property type="entry name" value="Nucleic acid-binding proteins"/>
    <property type="match status" value="2"/>
</dbReference>
<sequence>IASLTNRSYKWSFKARVTHKDTLRQFTTKRTGWVFNFYVADSASSEIRIVSYGETARALSEKVIQGAIYIFSGTCGLRSASELYTPFPATWEILADKKMEIMPTADDECIPRIVLHRKCIAEILDITINSYIDLVGVVIWVGLTTVTPRGVESSNKRRMMTICDNSFHSVDVCLWGDYADEEGSQLLENISIVCIKGGRICEFNERSVSVTNVSTLAIDADLDLVQEMRSWY</sequence>
<dbReference type="InterPro" id="IPR012340">
    <property type="entry name" value="NA-bd_OB-fold"/>
</dbReference>
<evidence type="ECO:0000313" key="4">
    <source>
        <dbReference type="Proteomes" id="UP000001514"/>
    </source>
</evidence>
<evidence type="ECO:0000313" key="3">
    <source>
        <dbReference type="EMBL" id="EFJ04826.1"/>
    </source>
</evidence>
<dbReference type="EMBL" id="GL377748">
    <property type="protein sequence ID" value="EFJ04826.1"/>
    <property type="molecule type" value="Genomic_DNA"/>
</dbReference>